<evidence type="ECO:0000256" key="1">
    <source>
        <dbReference type="SAM" id="MobiDB-lite"/>
    </source>
</evidence>
<dbReference type="Proteomes" id="UP001141552">
    <property type="component" value="Unassembled WGS sequence"/>
</dbReference>
<dbReference type="PANTHER" id="PTHR47594">
    <property type="entry name" value="PPR CONTAINING PLANT-LIKE PROTEIN"/>
    <property type="match status" value="1"/>
</dbReference>
<dbReference type="GO" id="GO:0000373">
    <property type="term" value="P:Group II intron splicing"/>
    <property type="evidence" value="ECO:0007669"/>
    <property type="project" value="InterPro"/>
</dbReference>
<keyword evidence="3" id="KW-1185">Reference proteome</keyword>
<dbReference type="InterPro" id="IPR011990">
    <property type="entry name" value="TPR-like_helical_dom_sf"/>
</dbReference>
<dbReference type="GO" id="GO:0003723">
    <property type="term" value="F:RNA binding"/>
    <property type="evidence" value="ECO:0007669"/>
    <property type="project" value="InterPro"/>
</dbReference>
<gene>
    <name evidence="2" type="ORF">Tsubulata_041492</name>
</gene>
<comment type="caution">
    <text evidence="2">The sequence shown here is derived from an EMBL/GenBank/DDBJ whole genome shotgun (WGS) entry which is preliminary data.</text>
</comment>
<evidence type="ECO:0000313" key="2">
    <source>
        <dbReference type="EMBL" id="KAJ4834105.1"/>
    </source>
</evidence>
<dbReference type="AlphaFoldDB" id="A0A9Q0JAV4"/>
<reference evidence="2" key="1">
    <citation type="submission" date="2022-02" db="EMBL/GenBank/DDBJ databases">
        <authorList>
            <person name="Henning P.M."/>
            <person name="McCubbin A.G."/>
            <person name="Shore J.S."/>
        </authorList>
    </citation>
    <scope>NUCLEOTIDE SEQUENCE</scope>
    <source>
        <strain evidence="2">F60SS</strain>
        <tissue evidence="2">Leaves</tissue>
    </source>
</reference>
<dbReference type="OrthoDB" id="675068at2759"/>
<accession>A0A9Q0JAV4</accession>
<dbReference type="PANTHER" id="PTHR47594:SF3">
    <property type="entry name" value="PROTEIN THYLAKOID ASSEMBLY 8, CHLOROPLASTIC"/>
    <property type="match status" value="1"/>
</dbReference>
<evidence type="ECO:0000313" key="3">
    <source>
        <dbReference type="Proteomes" id="UP001141552"/>
    </source>
</evidence>
<dbReference type="Gene3D" id="1.25.40.10">
    <property type="entry name" value="Tetratricopeptide repeat domain"/>
    <property type="match status" value="1"/>
</dbReference>
<feature type="compositionally biased region" description="Low complexity" evidence="1">
    <location>
        <begin position="1"/>
        <end position="21"/>
    </location>
</feature>
<dbReference type="EMBL" id="JAKUCV010004781">
    <property type="protein sequence ID" value="KAJ4834105.1"/>
    <property type="molecule type" value="Genomic_DNA"/>
</dbReference>
<name>A0A9Q0JAV4_9ROSI</name>
<organism evidence="2 3">
    <name type="scientific">Turnera subulata</name>
    <dbReference type="NCBI Taxonomy" id="218843"/>
    <lineage>
        <taxon>Eukaryota</taxon>
        <taxon>Viridiplantae</taxon>
        <taxon>Streptophyta</taxon>
        <taxon>Embryophyta</taxon>
        <taxon>Tracheophyta</taxon>
        <taxon>Spermatophyta</taxon>
        <taxon>Magnoliopsida</taxon>
        <taxon>eudicotyledons</taxon>
        <taxon>Gunneridae</taxon>
        <taxon>Pentapetalae</taxon>
        <taxon>rosids</taxon>
        <taxon>fabids</taxon>
        <taxon>Malpighiales</taxon>
        <taxon>Passifloraceae</taxon>
        <taxon>Turnera</taxon>
    </lineage>
</organism>
<dbReference type="GO" id="GO:0009658">
    <property type="term" value="P:chloroplast organization"/>
    <property type="evidence" value="ECO:0007669"/>
    <property type="project" value="InterPro"/>
</dbReference>
<reference evidence="2" key="2">
    <citation type="journal article" date="2023" name="Plants (Basel)">
        <title>Annotation of the Turnera subulata (Passifloraceae) Draft Genome Reveals the S-Locus Evolved after the Divergence of Turneroideae from Passifloroideae in a Stepwise Manner.</title>
        <authorList>
            <person name="Henning P.M."/>
            <person name="Roalson E.H."/>
            <person name="Mir W."/>
            <person name="McCubbin A.G."/>
            <person name="Shore J.S."/>
        </authorList>
    </citation>
    <scope>NUCLEOTIDE SEQUENCE</scope>
    <source>
        <strain evidence="2">F60SS</strain>
    </source>
</reference>
<protein>
    <submittedName>
        <fullName evidence="2">Uncharacterized protein</fullName>
    </submittedName>
</protein>
<feature type="region of interest" description="Disordered" evidence="1">
    <location>
        <begin position="1"/>
        <end position="31"/>
    </location>
</feature>
<proteinExistence type="predicted"/>
<dbReference type="InterPro" id="IPR044190">
    <property type="entry name" value="THA8-like"/>
</dbReference>
<sequence length="258" mass="28320">MASSTSLRSTFTSPLSLPSPTQHHFHRKSRATFAPVRCGNSRSNRGPLVRGRILSTEAILAIQSLKRAASRTNTTSPPPPPPNLTRLLKRDLLAVLRELLRQDQCTLGLQVLYTLRSEYPPGGDEQDRDAFLALYADVINCLSRNAMFDRVEGLLDELETAIREMSAAPPREGLRGGGEKKGLEKVVRAVVEAGRRDLTVGIVGVLRRCGCGDTWTADEYLVQVLVKGLKGIGEVEMASRVAIEFGEDVEVNFEKLPV</sequence>